<sequence length="356" mass="39034">MHRCKRLLASIIGLALIAGTAACEGSQVKETTEAISSIGKVSLSSKKAIALARQKYDTLSSEDKQKVSNAGTLKKASRRYEGLIKEQRCVKNLIDAFDKKNSVMEETTGSAQNWAKRTLQAVSDEKETLSNHDASEFVDASFREFLKSYDSSLQSQQDGLGRYPDDADAYNSKFIDSGLKIQNKLITEEAKEYALVTLEQTSQQFLGKDSLSKAVKIDTSKGQVEVTVEGFAIRPEDTVALQQFGEAGDDQECGYLLLIVKNISHPVSDDYSGHIRFDEIGTISDEEGVQRTSSDSSLKYPGYECGGGAAFGVYPESDVQIGETKRISIPYVVNKSTNTVRVQMNDDSFLILPVGR</sequence>
<evidence type="ECO:0000313" key="3">
    <source>
        <dbReference type="Proteomes" id="UP000036802"/>
    </source>
</evidence>
<organism evidence="2 3">
    <name type="scientific">Bifidobacterium breve MCC 1114</name>
    <dbReference type="NCBI Taxonomy" id="1365964"/>
    <lineage>
        <taxon>Bacteria</taxon>
        <taxon>Bacillati</taxon>
        <taxon>Actinomycetota</taxon>
        <taxon>Actinomycetes</taxon>
        <taxon>Bifidobacteriales</taxon>
        <taxon>Bifidobacteriaceae</taxon>
        <taxon>Bifidobacterium</taxon>
    </lineage>
</organism>
<evidence type="ECO:0008006" key="4">
    <source>
        <dbReference type="Google" id="ProtNLM"/>
    </source>
</evidence>
<evidence type="ECO:0000313" key="2">
    <source>
        <dbReference type="EMBL" id="KOA63530.1"/>
    </source>
</evidence>
<dbReference type="AlphaFoldDB" id="A0A0L7CUW9"/>
<reference evidence="2 3" key="1">
    <citation type="journal article" date="2015" name="Int J Genomics">
        <title>Comparative Genomics Revealed Genetic Diversity and Species/Strain-Level Differences in Carbohydrate Metabolism of Three Probiotic Bifidobacterial Species.</title>
        <authorList>
            <person name="Odamaki T."/>
            <person name="Horigome A."/>
            <person name="Sugahara H."/>
            <person name="Hashikura N."/>
            <person name="Minami J."/>
            <person name="Xiao J.Z."/>
            <person name="Abe F."/>
        </authorList>
    </citation>
    <scope>NUCLEOTIDE SEQUENCE [LARGE SCALE GENOMIC DNA]</scope>
    <source>
        <strain evidence="2 3">MCC 1114</strain>
    </source>
</reference>
<comment type="caution">
    <text evidence="2">The sequence shown here is derived from an EMBL/GenBank/DDBJ whole genome shotgun (WGS) entry which is preliminary data.</text>
</comment>
<name>A0A0L7CUW9_BIFBR</name>
<feature type="signal peptide" evidence="1">
    <location>
        <begin position="1"/>
        <end position="23"/>
    </location>
</feature>
<dbReference type="RefSeq" id="WP_052790799.1">
    <property type="nucleotide sequence ID" value="NZ_AVQC01000018.1"/>
</dbReference>
<keyword evidence="1" id="KW-0732">Signal</keyword>
<evidence type="ECO:0000256" key="1">
    <source>
        <dbReference type="SAM" id="SignalP"/>
    </source>
</evidence>
<dbReference type="PATRIC" id="fig|1365964.3.peg.1955"/>
<dbReference type="PROSITE" id="PS51257">
    <property type="entry name" value="PROKAR_LIPOPROTEIN"/>
    <property type="match status" value="1"/>
</dbReference>
<gene>
    <name evidence="2" type="ORF">BBM1114_09660</name>
</gene>
<accession>A0A0L7CUW9</accession>
<dbReference type="Proteomes" id="UP000036802">
    <property type="component" value="Unassembled WGS sequence"/>
</dbReference>
<proteinExistence type="predicted"/>
<dbReference type="EMBL" id="AVQC01000018">
    <property type="protein sequence ID" value="KOA63530.1"/>
    <property type="molecule type" value="Genomic_DNA"/>
</dbReference>
<protein>
    <recommendedName>
        <fullName evidence="4">DUF4352 domain-containing protein</fullName>
    </recommendedName>
</protein>
<feature type="chain" id="PRO_5039439938" description="DUF4352 domain-containing protein" evidence="1">
    <location>
        <begin position="24"/>
        <end position="356"/>
    </location>
</feature>